<sequence length="455" mass="49634">MTKVVIYTDFDGTVTSREGNKAVFTPFYQSLLIGYEAGKVQDYKHTPMKSEADVQQLFQEKFGIYNDQFDFSKPDADMLMAPSAIQFFHGLLNNDEVSINIVTKNRAEYIKALFKYQGFSDMEINKLNILQSGNKFLDVNKDLQQRTKGNQQPSFLYILDDFSADYSAMITAAKINTYRDDQIKGFTNKPGTFDWETYLEEVRLDIIRPAAPIVDLNIENDDSLNTEPSSFVPVTRPTNEDLTLTRTLNIGTSAIQLNSEQSKSALQNDATVVQDSTLTEPKSIAHDVTDNGSILKPLKPVNTETQNTSSLPSNTRPAKLMGKSVGLGFTLGFIVGFALVASGVFTPFGLGLFGAMALGAVLGAHTALITGVVGLIIDIARQPKPTEGSKLNAEHSANKDSSITALSILGGKSPVPQSELPVTNFPGVLVVDNPSKGNTTGNQSAHHVDETFHPH</sequence>
<accession>A0ABS1WB72</accession>
<feature type="compositionally biased region" description="Basic and acidic residues" evidence="1">
    <location>
        <begin position="446"/>
        <end position="455"/>
    </location>
</feature>
<evidence type="ECO:0000256" key="1">
    <source>
        <dbReference type="SAM" id="MobiDB-lite"/>
    </source>
</evidence>
<comment type="caution">
    <text evidence="3">The sequence shown here is derived from an EMBL/GenBank/DDBJ whole genome shotgun (WGS) entry which is preliminary data.</text>
</comment>
<keyword evidence="2" id="KW-1133">Transmembrane helix</keyword>
<proteinExistence type="predicted"/>
<keyword evidence="2" id="KW-0472">Membrane</keyword>
<feature type="transmembrane region" description="Helical" evidence="2">
    <location>
        <begin position="325"/>
        <end position="345"/>
    </location>
</feature>
<feature type="transmembrane region" description="Helical" evidence="2">
    <location>
        <begin position="351"/>
        <end position="377"/>
    </location>
</feature>
<gene>
    <name evidence="3" type="ORF">I5282_08495</name>
</gene>
<dbReference type="Proteomes" id="UP000809910">
    <property type="component" value="Unassembled WGS sequence"/>
</dbReference>
<evidence type="ECO:0008006" key="5">
    <source>
        <dbReference type="Google" id="ProtNLM"/>
    </source>
</evidence>
<name>A0ABS1WB72_9GAMM</name>
<keyword evidence="2" id="KW-0812">Transmembrane</keyword>
<feature type="compositionally biased region" description="Polar residues" evidence="1">
    <location>
        <begin position="435"/>
        <end position="445"/>
    </location>
</feature>
<organism evidence="3 4">
    <name type="scientific">Legionella bononiensis</name>
    <dbReference type="NCBI Taxonomy" id="2793102"/>
    <lineage>
        <taxon>Bacteria</taxon>
        <taxon>Pseudomonadati</taxon>
        <taxon>Pseudomonadota</taxon>
        <taxon>Gammaproteobacteria</taxon>
        <taxon>Legionellales</taxon>
        <taxon>Legionellaceae</taxon>
        <taxon>Legionella</taxon>
    </lineage>
</organism>
<feature type="region of interest" description="Disordered" evidence="1">
    <location>
        <begin position="433"/>
        <end position="455"/>
    </location>
</feature>
<dbReference type="EMBL" id="JADWVN010000016">
    <property type="protein sequence ID" value="MBL7526606.1"/>
    <property type="molecule type" value="Genomic_DNA"/>
</dbReference>
<protein>
    <recommendedName>
        <fullName evidence="5">Dot/Icm T4SS effector</fullName>
    </recommendedName>
</protein>
<reference evidence="3 4" key="1">
    <citation type="submission" date="2020-12" db="EMBL/GenBank/DDBJ databases">
        <title>WGS of Legionella: environmental sample.</title>
        <authorList>
            <person name="Cristino S."/>
            <person name="Girolamini L."/>
            <person name="Salaris S."/>
            <person name="Pascale M.R."/>
            <person name="Mazzotta M."/>
            <person name="Orsini M."/>
            <person name="Grottola A."/>
        </authorList>
    </citation>
    <scope>NUCLEOTIDE SEQUENCE [LARGE SCALE GENOMIC DNA]</scope>
    <source>
        <strain evidence="3 4">30cs62</strain>
    </source>
</reference>
<evidence type="ECO:0000313" key="3">
    <source>
        <dbReference type="EMBL" id="MBL7526606.1"/>
    </source>
</evidence>
<keyword evidence="4" id="KW-1185">Reference proteome</keyword>
<evidence type="ECO:0000256" key="2">
    <source>
        <dbReference type="SAM" id="Phobius"/>
    </source>
</evidence>
<dbReference type="RefSeq" id="WP_203113164.1">
    <property type="nucleotide sequence ID" value="NZ_JADOBG010000022.1"/>
</dbReference>
<evidence type="ECO:0000313" key="4">
    <source>
        <dbReference type="Proteomes" id="UP000809910"/>
    </source>
</evidence>